<feature type="transmembrane region" description="Helical" evidence="7">
    <location>
        <begin position="729"/>
        <end position="755"/>
    </location>
</feature>
<comment type="subcellular location">
    <subcellularLocation>
        <location evidence="1">Cell membrane</location>
        <topology evidence="1">Multi-pass membrane protein</topology>
    </subcellularLocation>
</comment>
<dbReference type="GO" id="GO:0005886">
    <property type="term" value="C:plasma membrane"/>
    <property type="evidence" value="ECO:0007669"/>
    <property type="project" value="UniProtKB-SubCell"/>
</dbReference>
<feature type="transmembrane region" description="Helical" evidence="7">
    <location>
        <begin position="425"/>
        <end position="444"/>
    </location>
</feature>
<feature type="transmembrane region" description="Helical" evidence="7">
    <location>
        <begin position="292"/>
        <end position="321"/>
    </location>
</feature>
<feature type="domain" description="ABC3 transporter permease C-terminal" evidence="8">
    <location>
        <begin position="253"/>
        <end position="374"/>
    </location>
</feature>
<comment type="caution">
    <text evidence="10">The sequence shown here is derived from an EMBL/GenBank/DDBJ whole genome shotgun (WGS) entry which is preliminary data.</text>
</comment>
<dbReference type="AlphaFoldDB" id="A0A1E8BET7"/>
<feature type="domain" description="MacB-like periplasmic core" evidence="9">
    <location>
        <begin position="475"/>
        <end position="700"/>
    </location>
</feature>
<evidence type="ECO:0000259" key="9">
    <source>
        <dbReference type="Pfam" id="PF12704"/>
    </source>
</evidence>
<dbReference type="Pfam" id="PF12704">
    <property type="entry name" value="MacB_PCD"/>
    <property type="match status" value="2"/>
</dbReference>
<feature type="transmembrane region" description="Helical" evidence="7">
    <location>
        <begin position="784"/>
        <end position="805"/>
    </location>
</feature>
<accession>A0A1E8BET7</accession>
<feature type="domain" description="ABC3 transporter permease C-terminal" evidence="8">
    <location>
        <begin position="734"/>
        <end position="845"/>
    </location>
</feature>
<organism evidence="10 11">
    <name type="scientific">Bacillus mycoides</name>
    <dbReference type="NCBI Taxonomy" id="1405"/>
    <lineage>
        <taxon>Bacteria</taxon>
        <taxon>Bacillati</taxon>
        <taxon>Bacillota</taxon>
        <taxon>Bacilli</taxon>
        <taxon>Bacillales</taxon>
        <taxon>Bacillaceae</taxon>
        <taxon>Bacillus</taxon>
        <taxon>Bacillus cereus group</taxon>
    </lineage>
</organism>
<feature type="transmembrane region" description="Helical" evidence="7">
    <location>
        <begin position="20"/>
        <end position="38"/>
    </location>
</feature>
<dbReference type="PANTHER" id="PTHR30572:SF4">
    <property type="entry name" value="ABC TRANSPORTER PERMEASE YTRF"/>
    <property type="match status" value="1"/>
</dbReference>
<dbReference type="InterPro" id="IPR003838">
    <property type="entry name" value="ABC3_permease_C"/>
</dbReference>
<proteinExistence type="inferred from homology"/>
<evidence type="ECO:0000256" key="5">
    <source>
        <dbReference type="ARBA" id="ARBA00023136"/>
    </source>
</evidence>
<evidence type="ECO:0000256" key="4">
    <source>
        <dbReference type="ARBA" id="ARBA00022989"/>
    </source>
</evidence>
<feature type="transmembrane region" description="Helical" evidence="7">
    <location>
        <begin position="392"/>
        <end position="413"/>
    </location>
</feature>
<keyword evidence="2" id="KW-1003">Cell membrane</keyword>
<dbReference type="InterPro" id="IPR050250">
    <property type="entry name" value="Macrolide_Exporter_MacB"/>
</dbReference>
<comment type="similarity">
    <text evidence="6">Belongs to the ABC-4 integral membrane protein family.</text>
</comment>
<keyword evidence="3 7" id="KW-0812">Transmembrane</keyword>
<evidence type="ECO:0000313" key="10">
    <source>
        <dbReference type="EMBL" id="OFD87536.1"/>
    </source>
</evidence>
<evidence type="ECO:0000259" key="8">
    <source>
        <dbReference type="Pfam" id="PF02687"/>
    </source>
</evidence>
<dbReference type="EMBL" id="LXLX01000072">
    <property type="protein sequence ID" value="OFD87536.1"/>
    <property type="molecule type" value="Genomic_DNA"/>
</dbReference>
<feature type="transmembrane region" description="Helical" evidence="7">
    <location>
        <begin position="474"/>
        <end position="495"/>
    </location>
</feature>
<protein>
    <submittedName>
        <fullName evidence="10">Permease</fullName>
    </submittedName>
</protein>
<feature type="transmembrane region" description="Helical" evidence="7">
    <location>
        <begin position="341"/>
        <end position="364"/>
    </location>
</feature>
<evidence type="ECO:0000256" key="2">
    <source>
        <dbReference type="ARBA" id="ARBA00022475"/>
    </source>
</evidence>
<evidence type="ECO:0000256" key="1">
    <source>
        <dbReference type="ARBA" id="ARBA00004651"/>
    </source>
</evidence>
<evidence type="ECO:0000313" key="11">
    <source>
        <dbReference type="Proteomes" id="UP000175835"/>
    </source>
</evidence>
<keyword evidence="4 7" id="KW-1133">Transmembrane helix</keyword>
<keyword evidence="5 7" id="KW-0472">Membrane</keyword>
<dbReference type="PATRIC" id="fig|86662.23.peg.5916"/>
<name>A0A1E8BET7_BACMY</name>
<reference evidence="10 11" key="1">
    <citation type="submission" date="2016-05" db="EMBL/GenBank/DDBJ databases">
        <title>Bacillus thuringiensis and Bacillus weihenstephanensis as novel biocontrol agents of wilt causing Verticillium species.</title>
        <authorList>
            <person name="Hollensteiner J."/>
            <person name="Wemheuer F."/>
            <person name="Harting R."/>
            <person name="Kolarzyk A."/>
            <person name="Diaz-Valerio S."/>
            <person name="Poehlein A."/>
            <person name="Brzuszkiewicz E."/>
            <person name="Nesemann K."/>
            <person name="Braus-Stromeyer S."/>
            <person name="Braus G."/>
            <person name="Daniel R."/>
            <person name="Liesegang H."/>
        </authorList>
    </citation>
    <scope>NUCLEOTIDE SEQUENCE [LARGE SCALE GENOMIC DNA]</scope>
    <source>
        <strain evidence="10 11">GOE11</strain>
    </source>
</reference>
<sequence length="856" mass="95408">MWIFKYAIKSIKENRLRTSLIALGTALGVMLATMLLLGNNSVEETVKQQVKNNYGDYNLQFGYMKNDQYLDDKEVDQIKNIKKLKTVSKVLIPYVIPNKPEISNQPAYWGVEPNSPEIRAYKIDQGRYPEKGAEVAITKSYVEKNGIKLGEKIEMPFPPFNKKTVTVVGIINPPTMSAMKQTAFFPIEWLQNELNLKNKYNLVQIKAANANEKAFLVSEIKSVLNGVKIDQRLYVDKAFERLNVMKPLIWGLGGVALFVVALLVMGSFFLSVRDRLKQWALLRALGSGSVQIIGVVLLESLIIGSIGSLIGVTMGTLFYRLVSGLINRWIGGATVDSETFIISWGLLISTFIVGIMMSIIGAIIPAMSIRKIPPVEAFRPVILSVNKKEKKISIISFFVAIVGIVIGTCATFLEKLIKVNIGPIGAFLFVIGLLFAIPFIIRVITPIITKPFQRVFRIETSISSRNVIRNRQKAAISVAILSFGFMLALVGSMYMNSMQEGMRQGIKKSLPADLSIRVPMLGRENAQIPFEWLERIKQIKGVQNTAAIATDTKSKLVDYDFKKSDSEWYDFVRKNNINPERMEVSGIDSTVFNQIKKIKVVSGKSLEEPLKNGEGVISKRTADYLGIKLNDKIKVQSQGHEPQLIKIASILEKNLQIGTMGVLVNEEWAKKNFQITGYESIEIIVDSHKNINEIQQKVNQVMKNGTNIELINSTDLLKEQLTLLNQMLLLIRLLVGIIFVISGIGLMNAIIASIYERRAEISMIRAVGAIPGQMKKIIWLEGTFLGLIASIIAAFGGIIFSYIVLPSLDLKIVDIPYLQILCLVVVSILLGTCAGLIAAYQIRKFKLHDTLKELSS</sequence>
<feature type="transmembrane region" description="Helical" evidence="7">
    <location>
        <begin position="817"/>
        <end position="840"/>
    </location>
</feature>
<dbReference type="PANTHER" id="PTHR30572">
    <property type="entry name" value="MEMBRANE COMPONENT OF TRANSPORTER-RELATED"/>
    <property type="match status" value="1"/>
</dbReference>
<dbReference type="Pfam" id="PF02687">
    <property type="entry name" value="FtsX"/>
    <property type="match status" value="2"/>
</dbReference>
<dbReference type="RefSeq" id="WP_070140233.1">
    <property type="nucleotide sequence ID" value="NZ_LXLM01000110.1"/>
</dbReference>
<dbReference type="GO" id="GO:0022857">
    <property type="term" value="F:transmembrane transporter activity"/>
    <property type="evidence" value="ECO:0007669"/>
    <property type="project" value="TreeGrafter"/>
</dbReference>
<gene>
    <name evidence="10" type="ORF">BWGOE11_56640</name>
</gene>
<evidence type="ECO:0000256" key="6">
    <source>
        <dbReference type="ARBA" id="ARBA00038076"/>
    </source>
</evidence>
<dbReference type="InterPro" id="IPR025857">
    <property type="entry name" value="MacB_PCD"/>
</dbReference>
<feature type="domain" description="MacB-like periplasmic core" evidence="9">
    <location>
        <begin position="18"/>
        <end position="212"/>
    </location>
</feature>
<evidence type="ECO:0000256" key="3">
    <source>
        <dbReference type="ARBA" id="ARBA00022692"/>
    </source>
</evidence>
<evidence type="ECO:0000256" key="7">
    <source>
        <dbReference type="SAM" id="Phobius"/>
    </source>
</evidence>
<feature type="transmembrane region" description="Helical" evidence="7">
    <location>
        <begin position="248"/>
        <end position="272"/>
    </location>
</feature>
<dbReference type="CDD" id="cd06174">
    <property type="entry name" value="MFS"/>
    <property type="match status" value="1"/>
</dbReference>
<dbReference type="Proteomes" id="UP000175835">
    <property type="component" value="Unassembled WGS sequence"/>
</dbReference>